<organism evidence="1 2">
    <name type="scientific">Meloidogyne enterolobii</name>
    <name type="common">Root-knot nematode worm</name>
    <name type="synonym">Meloidogyne mayaguensis</name>
    <dbReference type="NCBI Taxonomy" id="390850"/>
    <lineage>
        <taxon>Eukaryota</taxon>
        <taxon>Metazoa</taxon>
        <taxon>Ecdysozoa</taxon>
        <taxon>Nematoda</taxon>
        <taxon>Chromadorea</taxon>
        <taxon>Rhabditida</taxon>
        <taxon>Tylenchina</taxon>
        <taxon>Tylenchomorpha</taxon>
        <taxon>Tylenchoidea</taxon>
        <taxon>Meloidogynidae</taxon>
        <taxon>Meloidogyninae</taxon>
        <taxon>Meloidogyne</taxon>
    </lineage>
</organism>
<comment type="caution">
    <text evidence="1">The sequence shown here is derived from an EMBL/GenBank/DDBJ whole genome shotgun (WGS) entry which is preliminary data.</text>
</comment>
<dbReference type="OrthoDB" id="10556523at2759"/>
<protein>
    <submittedName>
        <fullName evidence="1">Uncharacterized protein</fullName>
    </submittedName>
</protein>
<dbReference type="EMBL" id="CAJEWN010000494">
    <property type="protein sequence ID" value="CAD2184234.1"/>
    <property type="molecule type" value="Genomic_DNA"/>
</dbReference>
<evidence type="ECO:0000313" key="2">
    <source>
        <dbReference type="Proteomes" id="UP000580250"/>
    </source>
</evidence>
<dbReference type="Proteomes" id="UP000580250">
    <property type="component" value="Unassembled WGS sequence"/>
</dbReference>
<dbReference type="AlphaFoldDB" id="A0A6V7WAR4"/>
<reference evidence="1 2" key="1">
    <citation type="submission" date="2020-08" db="EMBL/GenBank/DDBJ databases">
        <authorList>
            <person name="Koutsovoulos G."/>
            <person name="Danchin GJ E."/>
        </authorList>
    </citation>
    <scope>NUCLEOTIDE SEQUENCE [LARGE SCALE GENOMIC DNA]</scope>
</reference>
<accession>A0A6V7WAR4</accession>
<proteinExistence type="predicted"/>
<sequence length="133" mass="15195">MGSGRVWANIRHLQSIDNPLITSSSSDSIKRSEKTINNSSFLNSLRARAIQPIGGSLKRIRLFLTKNFVVDFNKQQIENNLKLNEIMEIIPEPIRGSINNLMKDKILNWLNESINCSVKEMNQNCEFLLANFC</sequence>
<evidence type="ECO:0000313" key="1">
    <source>
        <dbReference type="EMBL" id="CAD2184234.1"/>
    </source>
</evidence>
<name>A0A6V7WAR4_MELEN</name>
<gene>
    <name evidence="1" type="ORF">MENT_LOCUS36580</name>
</gene>